<evidence type="ECO:0000313" key="2">
    <source>
        <dbReference type="Proteomes" id="UP000015530"/>
    </source>
</evidence>
<dbReference type="HOGENOM" id="CLU_3377057_0_0_1"/>
<dbReference type="Proteomes" id="UP000015530">
    <property type="component" value="Unassembled WGS sequence"/>
</dbReference>
<accession>T0L541</accession>
<organism evidence="1 2">
    <name type="scientific">Colletotrichum gloeosporioides (strain Cg-14)</name>
    <name type="common">Anthracnose fungus</name>
    <name type="synonym">Glomerella cingulata</name>
    <dbReference type="NCBI Taxonomy" id="1237896"/>
    <lineage>
        <taxon>Eukaryota</taxon>
        <taxon>Fungi</taxon>
        <taxon>Dikarya</taxon>
        <taxon>Ascomycota</taxon>
        <taxon>Pezizomycotina</taxon>
        <taxon>Sordariomycetes</taxon>
        <taxon>Hypocreomycetidae</taxon>
        <taxon>Glomerellales</taxon>
        <taxon>Glomerellaceae</taxon>
        <taxon>Colletotrichum</taxon>
        <taxon>Colletotrichum gloeosporioides species complex</taxon>
    </lineage>
</organism>
<dbReference type="EMBL" id="AMYD01004318">
    <property type="protein sequence ID" value="EQB43355.1"/>
    <property type="molecule type" value="Genomic_DNA"/>
</dbReference>
<evidence type="ECO:0000313" key="1">
    <source>
        <dbReference type="EMBL" id="EQB43355.1"/>
    </source>
</evidence>
<reference evidence="2" key="1">
    <citation type="journal article" date="2013" name="Mol. Plant Microbe Interact.">
        <title>Global aspects of pacC regulation of pathogenicity genes in Colletotrichum gloeosporioides as revealed by transcriptome analysis.</title>
        <authorList>
            <person name="Alkan N."/>
            <person name="Meng X."/>
            <person name="Friedlander G."/>
            <person name="Reuveni E."/>
            <person name="Sukno S."/>
            <person name="Sherman A."/>
            <person name="Thon M."/>
            <person name="Fluhr R."/>
            <person name="Prusky D."/>
        </authorList>
    </citation>
    <scope>NUCLEOTIDE SEQUENCE [LARGE SCALE GENOMIC DNA]</scope>
    <source>
        <strain evidence="2">Cg-14</strain>
    </source>
</reference>
<proteinExistence type="predicted"/>
<name>T0L541_COLGC</name>
<sequence>MLSVSNSPASSFIKVRTIGTKGVYALLRLFADGS</sequence>
<comment type="caution">
    <text evidence="1">The sequence shown here is derived from an EMBL/GenBank/DDBJ whole genome shotgun (WGS) entry which is preliminary data.</text>
</comment>
<protein>
    <submittedName>
        <fullName evidence="1">Uncharacterized protein</fullName>
    </submittedName>
</protein>
<dbReference type="AlphaFoldDB" id="T0L541"/>
<gene>
    <name evidence="1" type="ORF">CGLO_17996</name>
</gene>